<dbReference type="Proteomes" id="UP000198875">
    <property type="component" value="Unassembled WGS sequence"/>
</dbReference>
<evidence type="ECO:0000313" key="2">
    <source>
        <dbReference type="EMBL" id="CPR06176.1"/>
    </source>
</evidence>
<protein>
    <submittedName>
        <fullName evidence="2">Uncharacterized protein</fullName>
    </submittedName>
</protein>
<organism evidence="2 3">
    <name type="scientific">Mycobacterium bohemicum DSM 44277</name>
    <dbReference type="NCBI Taxonomy" id="1236609"/>
    <lineage>
        <taxon>Bacteria</taxon>
        <taxon>Bacillati</taxon>
        <taxon>Actinomycetota</taxon>
        <taxon>Actinomycetes</taxon>
        <taxon>Mycobacteriales</taxon>
        <taxon>Mycobacteriaceae</taxon>
        <taxon>Mycobacterium</taxon>
    </lineage>
</organism>
<name>A0A0U0W5R1_MYCBE</name>
<dbReference type="AntiFam" id="ANF00226">
    <property type="entry name" value="Shadow ORF (opposite pknB)"/>
</dbReference>
<gene>
    <name evidence="2" type="ORF">BN971_00723</name>
</gene>
<proteinExistence type="predicted"/>
<reference evidence="2 3" key="1">
    <citation type="submission" date="2015-03" db="EMBL/GenBank/DDBJ databases">
        <authorList>
            <person name="Murphy D."/>
        </authorList>
    </citation>
    <scope>NUCLEOTIDE SEQUENCE [LARGE SCALE GENOMIC DNA]</scope>
    <source>
        <strain evidence="2 3">DSM 44277</strain>
    </source>
</reference>
<feature type="region of interest" description="Disordered" evidence="1">
    <location>
        <begin position="298"/>
        <end position="318"/>
    </location>
</feature>
<dbReference type="EMBL" id="CSTD01000001">
    <property type="protein sequence ID" value="CPR06176.1"/>
    <property type="molecule type" value="Genomic_DNA"/>
</dbReference>
<evidence type="ECO:0000313" key="3">
    <source>
        <dbReference type="Proteomes" id="UP000198875"/>
    </source>
</evidence>
<accession>A0A0U0W5R1</accession>
<feature type="compositionally biased region" description="Basic residues" evidence="1">
    <location>
        <begin position="1"/>
        <end position="13"/>
    </location>
</feature>
<evidence type="ECO:0000256" key="1">
    <source>
        <dbReference type="SAM" id="MobiDB-lite"/>
    </source>
</evidence>
<feature type="region of interest" description="Disordered" evidence="1">
    <location>
        <begin position="1"/>
        <end position="29"/>
    </location>
</feature>
<sequence>MDRSRRRCHHRGVPRGLVDRARSAGGCGGSGVDEDRFEAVLVGARQGVAGGQGQISGAGIALRGIFGHASHDDVVEAGRQVAPVFAGARDRRAEVRGDQRRHIVRGIRRGAGQTLIQHARQRVDVGPEGHVGVAEPLRGHVGERADGGADTGQLRLARGVGQAEIHQAREVVAGDQDVGGFDVAVDHLIVMSGIQRRGDLAHDRHRPRRVQRPFVRQQGVQGDALDQPHVDVELPVDFPAPVDRHHVGVMQPRRVLGLAKEPLAEHRIVRVRRGNQFQRHEAVQRGVLGLIHLAESTRAEQPQQPIMPEHGPGTRPHRGVAHRRLITHPMPRDPCLDPAVRRPSAVTVELGEPTHSKNWAGTVVSHAPGRRRTPDPRSNGSSRSRHSLRSLRSLDSQVQWEMLGSSSPCSRV</sequence>
<dbReference type="AlphaFoldDB" id="A0A0U0W5R1"/>
<feature type="region of interest" description="Disordered" evidence="1">
    <location>
        <begin position="348"/>
        <end position="393"/>
    </location>
</feature>